<dbReference type="AlphaFoldDB" id="A0A2W4TEM6"/>
<feature type="transmembrane region" description="Helical" evidence="1">
    <location>
        <begin position="53"/>
        <end position="75"/>
    </location>
</feature>
<dbReference type="Proteomes" id="UP000249396">
    <property type="component" value="Unassembled WGS sequence"/>
</dbReference>
<evidence type="ECO:0008006" key="4">
    <source>
        <dbReference type="Google" id="ProtNLM"/>
    </source>
</evidence>
<sequence>MSTKNINQYRPSFISKTPMQIWFPALIFVSSLIIFLIVAFFQTPTMTEDQRRIMFLLFALLAGFSTFFLGGTALLEISGKTSQGINLTLSATAGIAVFVLCYLYPPYFISVSNPPPPPHPPSKLADINPKLVGVWRLVEEVGGIPKNSKWEFTGDGWVIVSIKNELDGKDYQYKGSYRVTGDKIIWSLNFNDLDVNKETDTIERLTKDSVIMRSPKDKIMQLERQ</sequence>
<proteinExistence type="predicted"/>
<evidence type="ECO:0000256" key="1">
    <source>
        <dbReference type="SAM" id="Phobius"/>
    </source>
</evidence>
<gene>
    <name evidence="2" type="ORF">DM484_05500</name>
</gene>
<name>A0A2W4TEM6_9GAMM</name>
<keyword evidence="1" id="KW-1133">Transmembrane helix</keyword>
<feature type="transmembrane region" description="Helical" evidence="1">
    <location>
        <begin position="21"/>
        <end position="41"/>
    </location>
</feature>
<protein>
    <recommendedName>
        <fullName evidence="4">Lipocalin-like domain-containing protein</fullName>
    </recommendedName>
</protein>
<accession>A0A2W4TEM6</accession>
<dbReference type="EMBL" id="QJPH01000195">
    <property type="protein sequence ID" value="PZN83004.1"/>
    <property type="molecule type" value="Genomic_DNA"/>
</dbReference>
<evidence type="ECO:0000313" key="3">
    <source>
        <dbReference type="Proteomes" id="UP000249396"/>
    </source>
</evidence>
<keyword evidence="1" id="KW-0472">Membrane</keyword>
<evidence type="ECO:0000313" key="2">
    <source>
        <dbReference type="EMBL" id="PZN83004.1"/>
    </source>
</evidence>
<keyword evidence="1" id="KW-0812">Transmembrane</keyword>
<organism evidence="2 3">
    <name type="scientific">Candidatus Methylumidiphilus alinenensis</name>
    <dbReference type="NCBI Taxonomy" id="2202197"/>
    <lineage>
        <taxon>Bacteria</taxon>
        <taxon>Pseudomonadati</taxon>
        <taxon>Pseudomonadota</taxon>
        <taxon>Gammaproteobacteria</taxon>
        <taxon>Methylococcales</taxon>
        <taxon>Candidatus Methylumidiphilus</taxon>
    </lineage>
</organism>
<feature type="transmembrane region" description="Helical" evidence="1">
    <location>
        <begin position="87"/>
        <end position="105"/>
    </location>
</feature>
<comment type="caution">
    <text evidence="2">The sequence shown here is derived from an EMBL/GenBank/DDBJ whole genome shotgun (WGS) entry which is preliminary data.</text>
</comment>
<reference evidence="2 3" key="1">
    <citation type="journal article" date="2018" name="Aquat. Microb. Ecol.">
        <title>Gammaproteobacterial methanotrophs dominate.</title>
        <authorList>
            <person name="Rissanen A.J."/>
            <person name="Saarenheimo J."/>
            <person name="Tiirola M."/>
            <person name="Peura S."/>
            <person name="Aalto S.L."/>
            <person name="Karvinen A."/>
            <person name="Nykanen H."/>
        </authorList>
    </citation>
    <scope>NUCLEOTIDE SEQUENCE [LARGE SCALE GENOMIC DNA]</scope>
    <source>
        <strain evidence="2">AMbin10</strain>
    </source>
</reference>